<accession>A0AAI8ZNC5</accession>
<dbReference type="Pfam" id="PF12708">
    <property type="entry name" value="Pect-lyase_RHGA_epim"/>
    <property type="match status" value="1"/>
</dbReference>
<evidence type="ECO:0000256" key="1">
    <source>
        <dbReference type="SAM" id="Phobius"/>
    </source>
</evidence>
<feature type="domain" description="Peptidase S74" evidence="2">
    <location>
        <begin position="795"/>
        <end position="935"/>
    </location>
</feature>
<dbReference type="CDD" id="cd10144">
    <property type="entry name" value="Peptidase_S74_CIMCD"/>
    <property type="match status" value="1"/>
</dbReference>
<evidence type="ECO:0000313" key="4">
    <source>
        <dbReference type="Proteomes" id="UP000046784"/>
    </source>
</evidence>
<organism evidence="3 4">
    <name type="scientific">Yersinia frederiksenii</name>
    <dbReference type="NCBI Taxonomy" id="29484"/>
    <lineage>
        <taxon>Bacteria</taxon>
        <taxon>Pseudomonadati</taxon>
        <taxon>Pseudomonadota</taxon>
        <taxon>Gammaproteobacteria</taxon>
        <taxon>Enterobacterales</taxon>
        <taxon>Yersiniaceae</taxon>
        <taxon>Yersinia</taxon>
    </lineage>
</organism>
<dbReference type="InterPro" id="IPR011050">
    <property type="entry name" value="Pectin_lyase_fold/virulence"/>
</dbReference>
<dbReference type="Pfam" id="PF13884">
    <property type="entry name" value="Peptidase_S74"/>
    <property type="match status" value="1"/>
</dbReference>
<dbReference type="InterPro" id="IPR030392">
    <property type="entry name" value="S74_ICA"/>
</dbReference>
<gene>
    <name evidence="3" type="ORF">ERS008524_00616</name>
</gene>
<dbReference type="Gene3D" id="1.10.10.10">
    <property type="entry name" value="Winged helix-like DNA-binding domain superfamily/Winged helix DNA-binding domain"/>
    <property type="match status" value="1"/>
</dbReference>
<keyword evidence="1" id="KW-0472">Membrane</keyword>
<comment type="caution">
    <text evidence="3">The sequence shown here is derived from an EMBL/GenBank/DDBJ whole genome shotgun (WGS) entry which is preliminary data.</text>
</comment>
<reference evidence="3 4" key="1">
    <citation type="submission" date="2015-03" db="EMBL/GenBank/DDBJ databases">
        <authorList>
            <consortium name="Pathogen Informatics"/>
            <person name="Murphy D."/>
        </authorList>
    </citation>
    <scope>NUCLEOTIDE SEQUENCE [LARGE SCALE GENOMIC DNA]</scope>
    <source>
        <strain evidence="3 4">3400/83</strain>
    </source>
</reference>
<dbReference type="InterPro" id="IPR024535">
    <property type="entry name" value="RHGA/B-epi-like_pectate_lyase"/>
</dbReference>
<keyword evidence="1" id="KW-0812">Transmembrane</keyword>
<feature type="transmembrane region" description="Helical" evidence="1">
    <location>
        <begin position="167"/>
        <end position="187"/>
    </location>
</feature>
<evidence type="ECO:0000313" key="3">
    <source>
        <dbReference type="EMBL" id="CFQ88108.1"/>
    </source>
</evidence>
<dbReference type="Proteomes" id="UP000046784">
    <property type="component" value="Unassembled WGS sequence"/>
</dbReference>
<dbReference type="SUPFAM" id="SSF51126">
    <property type="entry name" value="Pectin lyase-like"/>
    <property type="match status" value="1"/>
</dbReference>
<evidence type="ECO:0000259" key="2">
    <source>
        <dbReference type="PROSITE" id="PS51688"/>
    </source>
</evidence>
<dbReference type="InterPro" id="IPR036388">
    <property type="entry name" value="WH-like_DNA-bd_sf"/>
</dbReference>
<protein>
    <submittedName>
        <fullName evidence="3">Tail fiber</fullName>
    </submittedName>
</protein>
<name>A0AAI8ZNC5_YERFR</name>
<dbReference type="RefSeq" id="WP_057642847.1">
    <property type="nucleotide sequence ID" value="NZ_CABMMF010000002.1"/>
</dbReference>
<dbReference type="AlphaFoldDB" id="A0AAI8ZNC5"/>
<proteinExistence type="predicted"/>
<keyword evidence="1" id="KW-1133">Transmembrane helix</keyword>
<dbReference type="EMBL" id="CGCB01000002">
    <property type="protein sequence ID" value="CFQ88108.1"/>
    <property type="molecule type" value="Genomic_DNA"/>
</dbReference>
<dbReference type="Gene3D" id="2.160.20.10">
    <property type="entry name" value="Single-stranded right-handed beta-helix, Pectin lyase-like"/>
    <property type="match status" value="1"/>
</dbReference>
<sequence length="936" mass="101935">MTVSTEISQEVYVGNGVTSVFPYRFRILKASNMVVVTVDQSEVEHILVLDTDFSVSGVGGYAGGNVTLPNPLPEGWGLILTRELPAVQETDLRNQGTFFAETHEDAFDYLTMLIQQAVGWLGLALMRPTVKSNLYDAKQYRIGNLADPVNDMDAVNNRSMRGYVESMVAGVVGGFGWFIQVGVGAVYRTFQDKMRDTVSIKDFGVKMDGVTDDTTALTLAFTSGLKVELPKPKSSGEFCLVTDTVLFASNTTIIGPGSDVVAIRASNLFANDKDILSSRNYHDNIQMYDENISISNLCIDANGWGRALSDSDSISTGISLGHLRHSQLVNVRVINSPRWNFKVNSFNPYVDLGHAGIPLLPSYNILIYKCISEDFIHGDGLIVQGSYGVKIVNYTQLISSTAKTLHTYIKSQAAIQIVDGSHDVVVTGAKTFGNGTMLTAYSTAGHTLRPAVYNVDFNDVFARGVHSLVSAWNDPSTDVTFASDQWLGRNINVNSGTLIKPTLDISNNNLPARLVDFQHQMHCHANDVNVVVKDIDDTYSSPVAISHFFDCVDATIDGMSATKVPGIPTGTYTITRNIGWINSSTTAGSKNLRIRNINLNNIGYINRVISDTTATAVKEARNIRVDAIPSDGQTKTGIYSASLDIELANFNTPVGMEKFRVGQFFTSYPYDNVKVSLNYGGSAVIGGMLIRAESNAGVQNVAGILFDRAFVSSSDPTGALGKGSISFRTSAATSGTFSITAYHEDISQYRPIVMLESTAAPFKSFTPVIDNDTVFGKSSARIKEVYAAIGAINTSDAREKTPVRKLLDVEISIGLLLADEIGTFGWLDSVVNKQNNARIHFGLTVQRAIEIFEAHAVDPFIYGAICYDSWEENTQITPAEFDENGVEISPESRIVTPAGDRYSFRPDQINLLISGALKDNQEKIEKRLLALEGKIN</sequence>
<dbReference type="PROSITE" id="PS51688">
    <property type="entry name" value="ICA"/>
    <property type="match status" value="1"/>
</dbReference>
<dbReference type="InterPro" id="IPR012334">
    <property type="entry name" value="Pectin_lyas_fold"/>
</dbReference>